<dbReference type="InParanoid" id="A0A5N4AVR4"/>
<feature type="compositionally biased region" description="Low complexity" evidence="2">
    <location>
        <begin position="87"/>
        <end position="98"/>
    </location>
</feature>
<organism evidence="3 4">
    <name type="scientific">Photinus pyralis</name>
    <name type="common">Common eastern firefly</name>
    <name type="synonym">Lampyris pyralis</name>
    <dbReference type="NCBI Taxonomy" id="7054"/>
    <lineage>
        <taxon>Eukaryota</taxon>
        <taxon>Metazoa</taxon>
        <taxon>Ecdysozoa</taxon>
        <taxon>Arthropoda</taxon>
        <taxon>Hexapoda</taxon>
        <taxon>Insecta</taxon>
        <taxon>Pterygota</taxon>
        <taxon>Neoptera</taxon>
        <taxon>Endopterygota</taxon>
        <taxon>Coleoptera</taxon>
        <taxon>Polyphaga</taxon>
        <taxon>Elateriformia</taxon>
        <taxon>Elateroidea</taxon>
        <taxon>Lampyridae</taxon>
        <taxon>Lampyrinae</taxon>
        <taxon>Photinus</taxon>
    </lineage>
</organism>
<proteinExistence type="predicted"/>
<reference evidence="3 4" key="1">
    <citation type="journal article" date="2018" name="Elife">
        <title>Firefly genomes illuminate parallel origins of bioluminescence in beetles.</title>
        <authorList>
            <person name="Fallon T.R."/>
            <person name="Lower S.E."/>
            <person name="Chang C.H."/>
            <person name="Bessho-Uehara M."/>
            <person name="Martin G.J."/>
            <person name="Bewick A.J."/>
            <person name="Behringer M."/>
            <person name="Debat H.J."/>
            <person name="Wong I."/>
            <person name="Day J.C."/>
            <person name="Suvorov A."/>
            <person name="Silva C.J."/>
            <person name="Stanger-Hall K.F."/>
            <person name="Hall D.W."/>
            <person name="Schmitz R.J."/>
            <person name="Nelson D.R."/>
            <person name="Lewis S.M."/>
            <person name="Shigenobu S."/>
            <person name="Bybee S.M."/>
            <person name="Larracuente A.M."/>
            <person name="Oba Y."/>
            <person name="Weng J.K."/>
        </authorList>
    </citation>
    <scope>NUCLEOTIDE SEQUENCE [LARGE SCALE GENOMIC DNA]</scope>
    <source>
        <strain evidence="3">1611_PpyrPB1</strain>
        <tissue evidence="3">Whole body</tissue>
    </source>
</reference>
<accession>A0A5N4AVR4</accession>
<keyword evidence="1" id="KW-0175">Coiled coil</keyword>
<sequence length="199" mass="22534">MDVAPRELKNIKIAPSVRESSPQYPNSPMMPPSPSSQNMKVTSSYREPSSMSIPYSPVSPMSASPSSQGTKVASSYREPTSVSIQYSPLSPMSSPASPTKEEHQNCGNVDDSDMDNILGYMDEEWLPNPLFIVSDAMRKFKELKTKYEQKLEEHKAIIAGLEWKLKIFKTRNLYAKNNLRNVNLIFNKWKTAVKSVYEY</sequence>
<feature type="compositionally biased region" description="Basic and acidic residues" evidence="2">
    <location>
        <begin position="1"/>
        <end position="10"/>
    </location>
</feature>
<feature type="coiled-coil region" evidence="1">
    <location>
        <begin position="133"/>
        <end position="164"/>
    </location>
</feature>
<evidence type="ECO:0000256" key="2">
    <source>
        <dbReference type="SAM" id="MobiDB-lite"/>
    </source>
</evidence>
<name>A0A5N4AVR4_PHOPY</name>
<evidence type="ECO:0000256" key="1">
    <source>
        <dbReference type="SAM" id="Coils"/>
    </source>
</evidence>
<feature type="compositionally biased region" description="Polar residues" evidence="2">
    <location>
        <begin position="68"/>
        <end position="86"/>
    </location>
</feature>
<evidence type="ECO:0000313" key="4">
    <source>
        <dbReference type="Proteomes" id="UP000327044"/>
    </source>
</evidence>
<dbReference type="EMBL" id="VVIM01000003">
    <property type="protein sequence ID" value="KAB0801320.1"/>
    <property type="molecule type" value="Genomic_DNA"/>
</dbReference>
<comment type="caution">
    <text evidence="3">The sequence shown here is derived from an EMBL/GenBank/DDBJ whole genome shotgun (WGS) entry which is preliminary data.</text>
</comment>
<evidence type="ECO:0000313" key="3">
    <source>
        <dbReference type="EMBL" id="KAB0801320.1"/>
    </source>
</evidence>
<dbReference type="AlphaFoldDB" id="A0A5N4AVR4"/>
<gene>
    <name evidence="3" type="ORF">PPYR_05674</name>
</gene>
<protein>
    <submittedName>
        <fullName evidence="3">Uncharacterized protein</fullName>
    </submittedName>
</protein>
<feature type="compositionally biased region" description="Low complexity" evidence="2">
    <location>
        <begin position="54"/>
        <end position="67"/>
    </location>
</feature>
<feature type="compositionally biased region" description="Polar residues" evidence="2">
    <location>
        <begin position="40"/>
        <end position="53"/>
    </location>
</feature>
<dbReference type="Proteomes" id="UP000327044">
    <property type="component" value="Unassembled WGS sequence"/>
</dbReference>
<feature type="region of interest" description="Disordered" evidence="2">
    <location>
        <begin position="1"/>
        <end position="107"/>
    </location>
</feature>
<keyword evidence="4" id="KW-1185">Reference proteome</keyword>